<reference evidence="4" key="1">
    <citation type="submission" date="2010-05" db="EMBL/GenBank/DDBJ databases">
        <title>The complete genome of Truepera radiovictris DSM 17093.</title>
        <authorList>
            <consortium name="US DOE Joint Genome Institute (JGI-PGF)"/>
            <person name="Lucas S."/>
            <person name="Copeland A."/>
            <person name="Lapidus A."/>
            <person name="Glavina del Rio T."/>
            <person name="Dalin E."/>
            <person name="Tice H."/>
            <person name="Bruce D."/>
            <person name="Goodwin L."/>
            <person name="Pitluck S."/>
            <person name="Kyrpides N."/>
            <person name="Mavromatis K."/>
            <person name="Ovchinnikova G."/>
            <person name="Munk A.C."/>
            <person name="Detter J.C."/>
            <person name="Han C."/>
            <person name="Tapia R."/>
            <person name="Land M."/>
            <person name="Hauser L."/>
            <person name="Markowitz V."/>
            <person name="Cheng J.-F."/>
            <person name="Hugenholtz P."/>
            <person name="Woyke T."/>
            <person name="Wu D."/>
            <person name="Tindall B."/>
            <person name="Pomrenke H.G."/>
            <person name="Brambilla E."/>
            <person name="Klenk H.-P."/>
            <person name="Eisen J.A."/>
        </authorList>
    </citation>
    <scope>NUCLEOTIDE SEQUENCE [LARGE SCALE GENOMIC DNA]</scope>
    <source>
        <strain evidence="4">DSM 17093 / CIP 108686 / LMG 22925 / RQ-24</strain>
    </source>
</reference>
<dbReference type="PROSITE" id="PS51257">
    <property type="entry name" value="PROKAR_LIPOPROTEIN"/>
    <property type="match status" value="1"/>
</dbReference>
<protein>
    <recommendedName>
        <fullName evidence="5">Lipoprotein</fullName>
    </recommendedName>
</protein>
<dbReference type="HOGENOM" id="CLU_1739711_0_0_0"/>
<gene>
    <name evidence="3" type="ordered locus">Trad_0149</name>
</gene>
<dbReference type="EMBL" id="CP002049">
    <property type="protein sequence ID" value="ADI13291.1"/>
    <property type="molecule type" value="Genomic_DNA"/>
</dbReference>
<dbReference type="RefSeq" id="WP_013176671.1">
    <property type="nucleotide sequence ID" value="NC_014221.1"/>
</dbReference>
<name>D7CXT1_TRURR</name>
<dbReference type="AlphaFoldDB" id="D7CXT1"/>
<evidence type="ECO:0000313" key="3">
    <source>
        <dbReference type="EMBL" id="ADI13291.1"/>
    </source>
</evidence>
<keyword evidence="2" id="KW-0732">Signal</keyword>
<reference evidence="3 4" key="2">
    <citation type="journal article" date="2011" name="Stand. Genomic Sci.">
        <title>Complete genome sequence of Truepera radiovictrix type strain (RQ-24).</title>
        <authorList>
            <person name="Ivanova N."/>
            <person name="Rohde C."/>
            <person name="Munk C."/>
            <person name="Nolan M."/>
            <person name="Lucas S."/>
            <person name="Del Rio T.G."/>
            <person name="Tice H."/>
            <person name="Deshpande S."/>
            <person name="Cheng J.F."/>
            <person name="Tapia R."/>
            <person name="Han C."/>
            <person name="Goodwin L."/>
            <person name="Pitluck S."/>
            <person name="Liolios K."/>
            <person name="Mavromatis K."/>
            <person name="Mikhailova N."/>
            <person name="Pati A."/>
            <person name="Chen A."/>
            <person name="Palaniappan K."/>
            <person name="Land M."/>
            <person name="Hauser L."/>
            <person name="Chang Y.J."/>
            <person name="Jeffries C.D."/>
            <person name="Brambilla E."/>
            <person name="Rohde M."/>
            <person name="Goker M."/>
            <person name="Tindall B.J."/>
            <person name="Woyke T."/>
            <person name="Bristow J."/>
            <person name="Eisen J.A."/>
            <person name="Markowitz V."/>
            <person name="Hugenholtz P."/>
            <person name="Kyrpides N.C."/>
            <person name="Klenk H.P."/>
            <person name="Lapidus A."/>
        </authorList>
    </citation>
    <scope>NUCLEOTIDE SEQUENCE [LARGE SCALE GENOMIC DNA]</scope>
    <source>
        <strain evidence="4">DSM 17093 / CIP 108686 / LMG 22925 / RQ-24</strain>
    </source>
</reference>
<dbReference type="KEGG" id="tra:Trad_0149"/>
<feature type="compositionally biased region" description="Pro residues" evidence="1">
    <location>
        <begin position="35"/>
        <end position="50"/>
    </location>
</feature>
<feature type="chain" id="PRO_5003094675" description="Lipoprotein" evidence="2">
    <location>
        <begin position="24"/>
        <end position="150"/>
    </location>
</feature>
<accession>D7CXT1</accession>
<evidence type="ECO:0000256" key="2">
    <source>
        <dbReference type="SAM" id="SignalP"/>
    </source>
</evidence>
<feature type="signal peptide" evidence="2">
    <location>
        <begin position="1"/>
        <end position="23"/>
    </location>
</feature>
<evidence type="ECO:0000256" key="1">
    <source>
        <dbReference type="SAM" id="MobiDB-lite"/>
    </source>
</evidence>
<proteinExistence type="predicted"/>
<organism evidence="3 4">
    <name type="scientific">Truepera radiovictrix (strain DSM 17093 / CIP 108686 / LMG 22925 / RQ-24)</name>
    <dbReference type="NCBI Taxonomy" id="649638"/>
    <lineage>
        <taxon>Bacteria</taxon>
        <taxon>Thermotogati</taxon>
        <taxon>Deinococcota</taxon>
        <taxon>Deinococci</taxon>
        <taxon>Trueperales</taxon>
        <taxon>Trueperaceae</taxon>
        <taxon>Truepera</taxon>
    </lineage>
</organism>
<evidence type="ECO:0008006" key="5">
    <source>
        <dbReference type="Google" id="ProtNLM"/>
    </source>
</evidence>
<feature type="region of interest" description="Disordered" evidence="1">
    <location>
        <begin position="29"/>
        <end position="58"/>
    </location>
</feature>
<keyword evidence="4" id="KW-1185">Reference proteome</keyword>
<sequence>MTPAALRPIRLGLAALCAALALAACAPRAGAPAPTQTPAPRPAPETPTAPPEREAPGETIVLTDPVALETDRAAREAFHLMELAYLETGAYSANILLAELTLPSGVRWMLEDLSETSYTLRITADALPTVAWFVTPEGVVARQVEDNRIR</sequence>
<evidence type="ECO:0000313" key="4">
    <source>
        <dbReference type="Proteomes" id="UP000000379"/>
    </source>
</evidence>
<dbReference type="Proteomes" id="UP000000379">
    <property type="component" value="Chromosome"/>
</dbReference>